<evidence type="ECO:0000313" key="3">
    <source>
        <dbReference type="Proteomes" id="UP000250434"/>
    </source>
</evidence>
<dbReference type="InterPro" id="IPR036388">
    <property type="entry name" value="WH-like_DNA-bd_sf"/>
</dbReference>
<dbReference type="InterPro" id="IPR036390">
    <property type="entry name" value="WH_DNA-bd_sf"/>
</dbReference>
<dbReference type="EMBL" id="CP015163">
    <property type="protein sequence ID" value="AXB44569.1"/>
    <property type="molecule type" value="Genomic_DNA"/>
</dbReference>
<dbReference type="AlphaFoldDB" id="A0A344L945"/>
<dbReference type="KEGG" id="aab:A4R43_20380"/>
<name>A0A344L945_9PSEU</name>
<proteinExistence type="predicted"/>
<protein>
    <submittedName>
        <fullName evidence="2">PadR family transcriptional regulator</fullName>
    </submittedName>
</protein>
<dbReference type="Pfam" id="PF03551">
    <property type="entry name" value="PadR"/>
    <property type="match status" value="1"/>
</dbReference>
<dbReference type="InterPro" id="IPR005149">
    <property type="entry name" value="Tscrpt_reg_PadR_N"/>
</dbReference>
<accession>A0A344L945</accession>
<evidence type="ECO:0000259" key="1">
    <source>
        <dbReference type="Pfam" id="PF03551"/>
    </source>
</evidence>
<dbReference type="PANTHER" id="PTHR43252:SF2">
    <property type="entry name" value="TRANSCRIPTION REGULATOR, PADR-LIKE FAMILY"/>
    <property type="match status" value="1"/>
</dbReference>
<dbReference type="RefSeq" id="WP_113693824.1">
    <property type="nucleotide sequence ID" value="NZ_CP015163.1"/>
</dbReference>
<dbReference type="SUPFAM" id="SSF46785">
    <property type="entry name" value="Winged helix' DNA-binding domain"/>
    <property type="match status" value="1"/>
</dbReference>
<reference evidence="2 3" key="1">
    <citation type="submission" date="2016-04" db="EMBL/GenBank/DDBJ databases">
        <title>Complete genome sequence and analysis of deep-sea sediment isolate, Amycolatopsis sp. WP1.</title>
        <authorList>
            <person name="Wang H."/>
            <person name="Chen S."/>
            <person name="Wu Q."/>
        </authorList>
    </citation>
    <scope>NUCLEOTIDE SEQUENCE [LARGE SCALE GENOMIC DNA]</scope>
    <source>
        <strain evidence="2 3">WP1</strain>
    </source>
</reference>
<keyword evidence="3" id="KW-1185">Reference proteome</keyword>
<dbReference type="PANTHER" id="PTHR43252">
    <property type="entry name" value="TRANSCRIPTIONAL REGULATOR YQJI"/>
    <property type="match status" value="1"/>
</dbReference>
<feature type="domain" description="Transcription regulator PadR N-terminal" evidence="1">
    <location>
        <begin position="14"/>
        <end position="89"/>
    </location>
</feature>
<sequence length="227" mass="26179">MAARGRANPLALAVLTLLNERPMHPYEISGTLRERHKEDSIKLNYGSLYSVVDSLHKRELIASRETVREGRRPERTVYEITPAGVAEMHDWLSDLLANPVKEFAQFEAALSLMPTLPPDEVVPLLEARLRSQVQRKREHDAAAETARKHLPRLFMVEDEFRRALLETEIEFTRNLLRELKSGEFDGLRVWARMHELRASGATPEQFEEDLTTEFPEAVTWLNQPEEN</sequence>
<evidence type="ECO:0000313" key="2">
    <source>
        <dbReference type="EMBL" id="AXB44569.1"/>
    </source>
</evidence>
<organism evidence="2 3">
    <name type="scientific">Amycolatopsis albispora</name>
    <dbReference type="NCBI Taxonomy" id="1804986"/>
    <lineage>
        <taxon>Bacteria</taxon>
        <taxon>Bacillati</taxon>
        <taxon>Actinomycetota</taxon>
        <taxon>Actinomycetes</taxon>
        <taxon>Pseudonocardiales</taxon>
        <taxon>Pseudonocardiaceae</taxon>
        <taxon>Amycolatopsis</taxon>
    </lineage>
</organism>
<dbReference type="Gene3D" id="1.10.10.10">
    <property type="entry name" value="Winged helix-like DNA-binding domain superfamily/Winged helix DNA-binding domain"/>
    <property type="match status" value="1"/>
</dbReference>
<dbReference type="OrthoDB" id="8443918at2"/>
<dbReference type="Proteomes" id="UP000250434">
    <property type="component" value="Chromosome"/>
</dbReference>
<gene>
    <name evidence="2" type="ORF">A4R43_20380</name>
</gene>